<evidence type="ECO:0000313" key="3">
    <source>
        <dbReference type="EMBL" id="EET62438.1"/>
    </source>
</evidence>
<dbReference type="AlphaFoldDB" id="C6LA31"/>
<proteinExistence type="predicted"/>
<dbReference type="eggNOG" id="ENOG5033KGR">
    <property type="taxonomic scope" value="Bacteria"/>
</dbReference>
<comment type="caution">
    <text evidence="3">The sequence shown here is derived from an EMBL/GenBank/DDBJ whole genome shotgun (WGS) entry which is preliminary data.</text>
</comment>
<accession>C6LA31</accession>
<gene>
    <name evidence="3" type="ORF">BRYFOR_05473</name>
</gene>
<evidence type="ECO:0008006" key="5">
    <source>
        <dbReference type="Google" id="ProtNLM"/>
    </source>
</evidence>
<name>C6LA31_9FIRM</name>
<sequence>MKKKKKLPVILVLLSVFCLLAASITAYASWAVTGSTNNFIGMASFKNEITEQYSQPGSVDPSQEVTKIVNVKNTGNVASFVRVQIEKQIGDLDGNGVFVKDESLDPEKILITFNNTMWADGHDGYFYYREALEAGETTKEPLMESFVLSADAGNAYKGKQGHIIVRMESVQAEGGADIWNISDRKIISSYKGTSVSEATSVTFLGKDKGFDIEKSQTDLFASFKNLTPGCSRTQEIIIRNTSGEEVEITLHAEPVDQEKMSAEQLALVEQLINKYAVIRITQDGKVLYEGPVSGTAEGNNMRRAASLGSFRSGASEKLVVKLELSPEMDNQYMDLLGKIRWVFTAKGEDAATPVSTDTPSGGTTGIIPVKTGDPGMAVFYAALLSASALFLAAAAAAKMKERKNG</sequence>
<reference evidence="3" key="1">
    <citation type="submission" date="2009-07" db="EMBL/GenBank/DDBJ databases">
        <authorList>
            <person name="Weinstock G."/>
            <person name="Sodergren E."/>
            <person name="Clifton S."/>
            <person name="Fulton L."/>
            <person name="Fulton B."/>
            <person name="Courtney L."/>
            <person name="Fronick C."/>
            <person name="Harrison M."/>
            <person name="Strong C."/>
            <person name="Farmer C."/>
            <person name="Delahaunty K."/>
            <person name="Markovic C."/>
            <person name="Hall O."/>
            <person name="Minx P."/>
            <person name="Tomlinson C."/>
            <person name="Mitreva M."/>
            <person name="Nelson J."/>
            <person name="Hou S."/>
            <person name="Wollam A."/>
            <person name="Pepin K.H."/>
            <person name="Johnson M."/>
            <person name="Bhonagiri V."/>
            <person name="Nash W.E."/>
            <person name="Warren W."/>
            <person name="Chinwalla A."/>
            <person name="Mardis E.R."/>
            <person name="Wilson R.K."/>
        </authorList>
    </citation>
    <scope>NUCLEOTIDE SEQUENCE [LARGE SCALE GENOMIC DNA]</scope>
    <source>
        <strain evidence="3">DSM 14469</strain>
    </source>
</reference>
<dbReference type="STRING" id="168384.SAMN05660368_02253"/>
<evidence type="ECO:0000256" key="2">
    <source>
        <dbReference type="SAM" id="SignalP"/>
    </source>
</evidence>
<dbReference type="RefSeq" id="WP_006860273.1">
    <property type="nucleotide sequence ID" value="NZ_ACCL02000002.1"/>
</dbReference>
<dbReference type="EMBL" id="ACCL02000002">
    <property type="protein sequence ID" value="EET62438.1"/>
    <property type="molecule type" value="Genomic_DNA"/>
</dbReference>
<feature type="chain" id="PRO_5002968299" description="LPXTG-motif cell wall anchor domain protein" evidence="2">
    <location>
        <begin position="29"/>
        <end position="405"/>
    </location>
</feature>
<keyword evidence="1" id="KW-0812">Transmembrane</keyword>
<dbReference type="Proteomes" id="UP000005561">
    <property type="component" value="Unassembled WGS sequence"/>
</dbReference>
<keyword evidence="4" id="KW-1185">Reference proteome</keyword>
<organism evidence="3 4">
    <name type="scientific">Marvinbryantia formatexigens DSM 14469</name>
    <dbReference type="NCBI Taxonomy" id="478749"/>
    <lineage>
        <taxon>Bacteria</taxon>
        <taxon>Bacillati</taxon>
        <taxon>Bacillota</taxon>
        <taxon>Clostridia</taxon>
        <taxon>Lachnospirales</taxon>
        <taxon>Lachnospiraceae</taxon>
        <taxon>Marvinbryantia</taxon>
    </lineage>
</organism>
<feature type="transmembrane region" description="Helical" evidence="1">
    <location>
        <begin position="377"/>
        <end position="397"/>
    </location>
</feature>
<dbReference type="OrthoDB" id="2052010at2"/>
<feature type="signal peptide" evidence="2">
    <location>
        <begin position="1"/>
        <end position="28"/>
    </location>
</feature>
<evidence type="ECO:0000313" key="4">
    <source>
        <dbReference type="Proteomes" id="UP000005561"/>
    </source>
</evidence>
<protein>
    <recommendedName>
        <fullName evidence="5">LPXTG-motif cell wall anchor domain protein</fullName>
    </recommendedName>
</protein>
<keyword evidence="2" id="KW-0732">Signal</keyword>
<keyword evidence="1" id="KW-0472">Membrane</keyword>
<evidence type="ECO:0000256" key="1">
    <source>
        <dbReference type="SAM" id="Phobius"/>
    </source>
</evidence>
<keyword evidence="1" id="KW-1133">Transmembrane helix</keyword>